<feature type="transmembrane region" description="Helical" evidence="8">
    <location>
        <begin position="36"/>
        <end position="55"/>
    </location>
</feature>
<proteinExistence type="inferred from homology"/>
<dbReference type="EMBL" id="JAUSUB010000028">
    <property type="protein sequence ID" value="MDQ0272817.1"/>
    <property type="molecule type" value="Genomic_DNA"/>
</dbReference>
<evidence type="ECO:0000256" key="7">
    <source>
        <dbReference type="ARBA" id="ARBA00023136"/>
    </source>
</evidence>
<evidence type="ECO:0000256" key="1">
    <source>
        <dbReference type="ARBA" id="ARBA00004651"/>
    </source>
</evidence>
<feature type="transmembrane region" description="Helical" evidence="8">
    <location>
        <begin position="192"/>
        <end position="216"/>
    </location>
</feature>
<evidence type="ECO:0000313" key="9">
    <source>
        <dbReference type="EMBL" id="MDQ0272817.1"/>
    </source>
</evidence>
<dbReference type="InterPro" id="IPR038770">
    <property type="entry name" value="Na+/solute_symporter_sf"/>
</dbReference>
<dbReference type="RefSeq" id="WP_307478289.1">
    <property type="nucleotide sequence ID" value="NZ_JAUSUB010000028.1"/>
</dbReference>
<comment type="subcellular location">
    <subcellularLocation>
        <location evidence="1">Cell membrane</location>
        <topology evidence="1">Multi-pass membrane protein</topology>
    </subcellularLocation>
</comment>
<organism evidence="9 10">
    <name type="scientific">Cytobacillus purgationiresistens</name>
    <dbReference type="NCBI Taxonomy" id="863449"/>
    <lineage>
        <taxon>Bacteria</taxon>
        <taxon>Bacillati</taxon>
        <taxon>Bacillota</taxon>
        <taxon>Bacilli</taxon>
        <taxon>Bacillales</taxon>
        <taxon>Bacillaceae</taxon>
        <taxon>Cytobacillus</taxon>
    </lineage>
</organism>
<keyword evidence="3" id="KW-0813">Transport</keyword>
<keyword evidence="10" id="KW-1185">Reference proteome</keyword>
<keyword evidence="4" id="KW-1003">Cell membrane</keyword>
<keyword evidence="5 8" id="KW-0812">Transmembrane</keyword>
<protein>
    <submittedName>
        <fullName evidence="9">Permease</fullName>
    </submittedName>
</protein>
<keyword evidence="6 8" id="KW-1133">Transmembrane helix</keyword>
<dbReference type="Gene3D" id="1.20.1530.20">
    <property type="match status" value="1"/>
</dbReference>
<sequence length="311" mass="33804">MDAATVTLAITTMGIIILFGAIVAYKIAITTEAKNLFMAIIINIAVPFIILNGVFNTEMTDEVLQQVLIIFGVSIAINTLAVFISLAMGRLLGFQLSLAKKLALLAALGNTGFIAIPLCATLFGPIGGLLAAVFDAGLDVVLFSLGVYILQSEQRFHIRQLKALLNMPLLAITVGLLYVVSGMNAPVIFQDIAAMLSGLAAPLAMLYIGFLLPPFFKKGHALFYRELWFPLLMKLIIFPGITVLILSLIPIDDFLKQILVILTAMPTFMLASVLFSRYSNEENKAVMTTVYSTLLSLITIPLITLFAAYFF</sequence>
<dbReference type="PANTHER" id="PTHR36838:SF1">
    <property type="entry name" value="SLR1864 PROTEIN"/>
    <property type="match status" value="1"/>
</dbReference>
<comment type="caution">
    <text evidence="9">The sequence shown here is derived from an EMBL/GenBank/DDBJ whole genome shotgun (WGS) entry which is preliminary data.</text>
</comment>
<evidence type="ECO:0000256" key="8">
    <source>
        <dbReference type="SAM" id="Phobius"/>
    </source>
</evidence>
<feature type="transmembrane region" description="Helical" evidence="8">
    <location>
        <begin position="228"/>
        <end position="251"/>
    </location>
</feature>
<dbReference type="Pfam" id="PF03547">
    <property type="entry name" value="Mem_trans"/>
    <property type="match status" value="1"/>
</dbReference>
<feature type="transmembrane region" description="Helical" evidence="8">
    <location>
        <begin position="163"/>
        <end position="180"/>
    </location>
</feature>
<dbReference type="InterPro" id="IPR004776">
    <property type="entry name" value="Mem_transp_PIN-like"/>
</dbReference>
<accession>A0ABU0ANF2</accession>
<evidence type="ECO:0000256" key="2">
    <source>
        <dbReference type="ARBA" id="ARBA00010145"/>
    </source>
</evidence>
<name>A0ABU0ANF2_9BACI</name>
<dbReference type="PANTHER" id="PTHR36838">
    <property type="entry name" value="AUXIN EFFLUX CARRIER FAMILY PROTEIN"/>
    <property type="match status" value="1"/>
</dbReference>
<reference evidence="9 10" key="1">
    <citation type="submission" date="2023-07" db="EMBL/GenBank/DDBJ databases">
        <title>Genomic Encyclopedia of Type Strains, Phase IV (KMG-IV): sequencing the most valuable type-strain genomes for metagenomic binning, comparative biology and taxonomic classification.</title>
        <authorList>
            <person name="Goeker M."/>
        </authorList>
    </citation>
    <scope>NUCLEOTIDE SEQUENCE [LARGE SCALE GENOMIC DNA]</scope>
    <source>
        <strain evidence="9 10">DSM 23494</strain>
    </source>
</reference>
<evidence type="ECO:0000256" key="5">
    <source>
        <dbReference type="ARBA" id="ARBA00022692"/>
    </source>
</evidence>
<feature type="transmembrane region" description="Helical" evidence="8">
    <location>
        <begin position="6"/>
        <end position="24"/>
    </location>
</feature>
<feature type="transmembrane region" description="Helical" evidence="8">
    <location>
        <begin position="129"/>
        <end position="151"/>
    </location>
</feature>
<comment type="similarity">
    <text evidence="2">Belongs to the auxin efflux carrier (TC 2.A.69) family.</text>
</comment>
<evidence type="ECO:0000313" key="10">
    <source>
        <dbReference type="Proteomes" id="UP001238088"/>
    </source>
</evidence>
<feature type="transmembrane region" description="Helical" evidence="8">
    <location>
        <begin position="102"/>
        <end position="123"/>
    </location>
</feature>
<evidence type="ECO:0000256" key="4">
    <source>
        <dbReference type="ARBA" id="ARBA00022475"/>
    </source>
</evidence>
<feature type="transmembrane region" description="Helical" evidence="8">
    <location>
        <begin position="257"/>
        <end position="278"/>
    </location>
</feature>
<keyword evidence="7 8" id="KW-0472">Membrane</keyword>
<evidence type="ECO:0000256" key="3">
    <source>
        <dbReference type="ARBA" id="ARBA00022448"/>
    </source>
</evidence>
<gene>
    <name evidence="9" type="ORF">J2S17_004710</name>
</gene>
<dbReference type="Proteomes" id="UP001238088">
    <property type="component" value="Unassembled WGS sequence"/>
</dbReference>
<feature type="transmembrane region" description="Helical" evidence="8">
    <location>
        <begin position="67"/>
        <end position="90"/>
    </location>
</feature>
<feature type="transmembrane region" description="Helical" evidence="8">
    <location>
        <begin position="290"/>
        <end position="310"/>
    </location>
</feature>
<evidence type="ECO:0000256" key="6">
    <source>
        <dbReference type="ARBA" id="ARBA00022989"/>
    </source>
</evidence>